<feature type="compositionally biased region" description="Polar residues" evidence="2">
    <location>
        <begin position="1"/>
        <end position="21"/>
    </location>
</feature>
<evidence type="ECO:0000256" key="1">
    <source>
        <dbReference type="SAM" id="Coils"/>
    </source>
</evidence>
<feature type="region of interest" description="Disordered" evidence="2">
    <location>
        <begin position="1"/>
        <end position="221"/>
    </location>
</feature>
<comment type="caution">
    <text evidence="3">The sequence shown here is derived from an EMBL/GenBank/DDBJ whole genome shotgun (WGS) entry which is preliminary data.</text>
</comment>
<reference evidence="3 4" key="1">
    <citation type="submission" date="2019-02" db="EMBL/GenBank/DDBJ databases">
        <title>Genome sequencing of the rare red list fungi Hericium alpestre (H. flagellum).</title>
        <authorList>
            <person name="Buettner E."/>
            <person name="Kellner H."/>
        </authorList>
    </citation>
    <scope>NUCLEOTIDE SEQUENCE [LARGE SCALE GENOMIC DNA]</scope>
    <source>
        <strain evidence="3 4">DSM 108284</strain>
    </source>
</reference>
<dbReference type="EMBL" id="SFCI01000328">
    <property type="protein sequence ID" value="TFY80515.1"/>
    <property type="molecule type" value="Genomic_DNA"/>
</dbReference>
<evidence type="ECO:0000256" key="2">
    <source>
        <dbReference type="SAM" id="MobiDB-lite"/>
    </source>
</evidence>
<feature type="compositionally biased region" description="Low complexity" evidence="2">
    <location>
        <begin position="171"/>
        <end position="183"/>
    </location>
</feature>
<dbReference type="AlphaFoldDB" id="A0A4Z0A1E6"/>
<name>A0A4Z0A1E6_9AGAM</name>
<feature type="compositionally biased region" description="Low complexity" evidence="2">
    <location>
        <begin position="113"/>
        <end position="124"/>
    </location>
</feature>
<protein>
    <submittedName>
        <fullName evidence="3">Uncharacterized protein</fullName>
    </submittedName>
</protein>
<feature type="coiled-coil region" evidence="1">
    <location>
        <begin position="237"/>
        <end position="264"/>
    </location>
</feature>
<gene>
    <name evidence="3" type="ORF">EWM64_g3501</name>
</gene>
<dbReference type="Proteomes" id="UP000298061">
    <property type="component" value="Unassembled WGS sequence"/>
</dbReference>
<feature type="compositionally biased region" description="Low complexity" evidence="2">
    <location>
        <begin position="137"/>
        <end position="149"/>
    </location>
</feature>
<accession>A0A4Z0A1E6</accession>
<evidence type="ECO:0000313" key="4">
    <source>
        <dbReference type="Proteomes" id="UP000298061"/>
    </source>
</evidence>
<sequence>MRGLSSSSGNVQKARPRSSTLPGVRPQKGLVDSAEEPSSRRQAEAPSQKRSRMETVDDPVTTVAEMESPSASQAQRAPVRPPLADYEQPSHKATNGMESTLPPKRPAPGEASPGGSSTVSSKVGGPPPEKRTRFDLPPASSQSNAPSAPKESTSNLRGDPQLLFTPPPESPTSATSARTEPTEPLGGGESGQLPKESGTTTHADSGRLAQPPPFPWWTGGANLSTPWVLLERANLGAKGSERDNAALKKQVEALERERDALTKKLYVNPSDPTTSPAYRRLLGSYEKLEASQEERLERERKNWEEANGAARRRLEEEMITVRILDLHSKSRLPLGTPTQMVPQEGEMSTFEAEVKKLFREDGSAGGRFESRPE</sequence>
<keyword evidence="4" id="KW-1185">Reference proteome</keyword>
<organism evidence="3 4">
    <name type="scientific">Hericium alpestre</name>
    <dbReference type="NCBI Taxonomy" id="135208"/>
    <lineage>
        <taxon>Eukaryota</taxon>
        <taxon>Fungi</taxon>
        <taxon>Dikarya</taxon>
        <taxon>Basidiomycota</taxon>
        <taxon>Agaricomycotina</taxon>
        <taxon>Agaricomycetes</taxon>
        <taxon>Russulales</taxon>
        <taxon>Hericiaceae</taxon>
        <taxon>Hericium</taxon>
    </lineage>
</organism>
<keyword evidence="1" id="KW-0175">Coiled coil</keyword>
<proteinExistence type="predicted"/>
<evidence type="ECO:0000313" key="3">
    <source>
        <dbReference type="EMBL" id="TFY80515.1"/>
    </source>
</evidence>